<feature type="compositionally biased region" description="Polar residues" evidence="11">
    <location>
        <begin position="970"/>
        <end position="981"/>
    </location>
</feature>
<dbReference type="Proteomes" id="UP000005239">
    <property type="component" value="Unassembled WGS sequence"/>
</dbReference>
<feature type="region of interest" description="Disordered" evidence="11">
    <location>
        <begin position="418"/>
        <end position="439"/>
    </location>
</feature>
<dbReference type="Pfam" id="PF02463">
    <property type="entry name" value="SMC_N"/>
    <property type="match status" value="1"/>
</dbReference>
<keyword evidence="8" id="KW-0539">Nucleus</keyword>
<dbReference type="InterPro" id="IPR028468">
    <property type="entry name" value="Smc1_ABC"/>
</dbReference>
<accession>A0A2A6CM74</accession>
<feature type="region of interest" description="Disordered" evidence="11">
    <location>
        <begin position="952"/>
        <end position="983"/>
    </location>
</feature>
<dbReference type="GO" id="GO:0005524">
    <property type="term" value="F:ATP binding"/>
    <property type="evidence" value="ECO:0007669"/>
    <property type="project" value="InterPro"/>
</dbReference>
<evidence type="ECO:0000256" key="8">
    <source>
        <dbReference type="ARBA" id="ARBA00023242"/>
    </source>
</evidence>
<dbReference type="Pfam" id="PF06470">
    <property type="entry name" value="SMC_hinge"/>
    <property type="match status" value="1"/>
</dbReference>
<feature type="region of interest" description="Disordered" evidence="11">
    <location>
        <begin position="263"/>
        <end position="284"/>
    </location>
</feature>
<evidence type="ECO:0000256" key="1">
    <source>
        <dbReference type="ARBA" id="ARBA00004123"/>
    </source>
</evidence>
<dbReference type="EnsemblMetazoa" id="PPA09112.1">
    <property type="protein sequence ID" value="PPA09112.1"/>
    <property type="gene ID" value="WBGene00098666"/>
</dbReference>
<evidence type="ECO:0000256" key="10">
    <source>
        <dbReference type="SAM" id="Coils"/>
    </source>
</evidence>
<dbReference type="Gene3D" id="3.40.50.300">
    <property type="entry name" value="P-loop containing nucleotide triphosphate hydrolases"/>
    <property type="match status" value="2"/>
</dbReference>
<dbReference type="Gene3D" id="1.20.1060.20">
    <property type="match status" value="1"/>
</dbReference>
<evidence type="ECO:0000256" key="7">
    <source>
        <dbReference type="ARBA" id="ARBA00023054"/>
    </source>
</evidence>
<dbReference type="InterPro" id="IPR013869">
    <property type="entry name" value="DUF1757"/>
</dbReference>
<evidence type="ECO:0000256" key="6">
    <source>
        <dbReference type="ARBA" id="ARBA00022776"/>
    </source>
</evidence>
<dbReference type="InterPro" id="IPR036277">
    <property type="entry name" value="SMC_hinge_sf"/>
</dbReference>
<dbReference type="FunFam" id="1.20.1060.20:FF:000001">
    <property type="entry name" value="Structural maintenance of chromosomes 1A"/>
    <property type="match status" value="1"/>
</dbReference>
<dbReference type="GO" id="GO:0007062">
    <property type="term" value="P:sister chromatid cohesion"/>
    <property type="evidence" value="ECO:0000318"/>
    <property type="project" value="GO_Central"/>
</dbReference>
<dbReference type="SMART" id="SM00968">
    <property type="entry name" value="SMC_hinge"/>
    <property type="match status" value="1"/>
</dbReference>
<feature type="region of interest" description="Disordered" evidence="11">
    <location>
        <begin position="334"/>
        <end position="371"/>
    </location>
</feature>
<evidence type="ECO:0000256" key="9">
    <source>
        <dbReference type="ARBA" id="ARBA00023306"/>
    </source>
</evidence>
<evidence type="ECO:0000313" key="12">
    <source>
        <dbReference type="EnsemblMetazoa" id="PPA09112.1"/>
    </source>
</evidence>
<evidence type="ECO:0000256" key="3">
    <source>
        <dbReference type="ARBA" id="ARBA00005597"/>
    </source>
</evidence>
<dbReference type="PANTHER" id="PTHR18937:SF12">
    <property type="entry name" value="STRUCTURAL MAINTENANCE OF CHROMOSOMES PROTEIN"/>
    <property type="match status" value="1"/>
</dbReference>
<feature type="compositionally biased region" description="Acidic residues" evidence="11">
    <location>
        <begin position="957"/>
        <end position="968"/>
    </location>
</feature>
<feature type="coiled-coil region" evidence="10">
    <location>
        <begin position="714"/>
        <end position="777"/>
    </location>
</feature>
<reference evidence="13" key="1">
    <citation type="journal article" date="2008" name="Nat. Genet.">
        <title>The Pristionchus pacificus genome provides a unique perspective on nematode lifestyle and parasitism.</title>
        <authorList>
            <person name="Dieterich C."/>
            <person name="Clifton S.W."/>
            <person name="Schuster L.N."/>
            <person name="Chinwalla A."/>
            <person name="Delehaunty K."/>
            <person name="Dinkelacker I."/>
            <person name="Fulton L."/>
            <person name="Fulton R."/>
            <person name="Godfrey J."/>
            <person name="Minx P."/>
            <person name="Mitreva M."/>
            <person name="Roeseler W."/>
            <person name="Tian H."/>
            <person name="Witte H."/>
            <person name="Yang S.P."/>
            <person name="Wilson R.K."/>
            <person name="Sommer R.J."/>
        </authorList>
    </citation>
    <scope>NUCLEOTIDE SEQUENCE [LARGE SCALE GENOMIC DNA]</scope>
    <source>
        <strain evidence="13">PS312</strain>
    </source>
</reference>
<feature type="compositionally biased region" description="Basic and acidic residues" evidence="11">
    <location>
        <begin position="263"/>
        <end position="275"/>
    </location>
</feature>
<organism evidence="12 13">
    <name type="scientific">Pristionchus pacificus</name>
    <name type="common">Parasitic nematode worm</name>
    <dbReference type="NCBI Taxonomy" id="54126"/>
    <lineage>
        <taxon>Eukaryota</taxon>
        <taxon>Metazoa</taxon>
        <taxon>Ecdysozoa</taxon>
        <taxon>Nematoda</taxon>
        <taxon>Chromadorea</taxon>
        <taxon>Rhabditida</taxon>
        <taxon>Rhabditina</taxon>
        <taxon>Diplogasteromorpha</taxon>
        <taxon>Diplogasteroidea</taxon>
        <taxon>Neodiplogasteridae</taxon>
        <taxon>Pristionchus</taxon>
    </lineage>
</organism>
<keyword evidence="4" id="KW-0158">Chromosome</keyword>
<dbReference type="GO" id="GO:0051301">
    <property type="term" value="P:cell division"/>
    <property type="evidence" value="ECO:0007669"/>
    <property type="project" value="UniProtKB-KW"/>
</dbReference>
<keyword evidence="13" id="KW-1185">Reference proteome</keyword>
<accession>A0A8R1U883</accession>
<name>A0A2A6CM74_PRIPA</name>
<keyword evidence="6" id="KW-0498">Mitosis</keyword>
<evidence type="ECO:0000256" key="2">
    <source>
        <dbReference type="ARBA" id="ARBA00004286"/>
    </source>
</evidence>
<dbReference type="Gene3D" id="3.30.70.1620">
    <property type="match status" value="1"/>
</dbReference>
<protein>
    <submittedName>
        <fullName evidence="12">Him-1</fullName>
    </submittedName>
</protein>
<keyword evidence="7 10" id="KW-0175">Coiled coil</keyword>
<evidence type="ECO:0000256" key="5">
    <source>
        <dbReference type="ARBA" id="ARBA00022618"/>
    </source>
</evidence>
<comment type="subcellular location">
    <subcellularLocation>
        <location evidence="2">Chromosome</location>
    </subcellularLocation>
    <subcellularLocation>
        <location evidence="1">Nucleus</location>
    </subcellularLocation>
</comment>
<dbReference type="InterPro" id="IPR003395">
    <property type="entry name" value="RecF/RecN/SMC_N"/>
</dbReference>
<evidence type="ECO:0000256" key="11">
    <source>
        <dbReference type="SAM" id="MobiDB-lite"/>
    </source>
</evidence>
<dbReference type="GO" id="GO:0008278">
    <property type="term" value="C:cohesin complex"/>
    <property type="evidence" value="ECO:0000318"/>
    <property type="project" value="GO_Central"/>
</dbReference>
<dbReference type="GO" id="GO:0003677">
    <property type="term" value="F:DNA binding"/>
    <property type="evidence" value="ECO:0000318"/>
    <property type="project" value="GO_Central"/>
</dbReference>
<sequence>MVVGADNRNQLYSLELQDFKSYRGKQTIGPFSKFTAIVGPNGSGKSNLMDAICFVLGEKANNMRVRKLTDLIHGAPIGKPVATKCHVSMNFIDINGKHRIYTRRVVHGGCEYQIDNAGVTVQQYNQAMEELKIFIKAKNFLVYQGQVEQIAMKNPKERTAMFEEISRSVEFANEYERLKNEMLKAENEAQSNMNKRRGIAAEKKEARLEREEAEKYQQLKEELSNKQCVHTLMELFEVERQIKQTEDELGAKQEDLNGLMDARKKAEDDQTEKHKEVKKHQKDLHKLEKAAAEKEKEVSTKKPQWMQINEEMKHHAKKAEQAVKILAAAKKMEEKNTHTLKDLQEQEKRKKREKEELRKQLEEEGDSQNLNLNQDQIEEYIRLKKLASGRSGAIDMELQREMKDNEEDRNRIAFEEKKLESMKTQKKMKEEEKNKKENQLHSIDDQIAHTEETIKVAENDAKNADSEVRKAKCEMEKMENQLKDITIRLQDAQGDTVEGEREKKKKEAIENLMRVFPDKVYGRLLDLCTPSHKRFNLAVTKLLQKHMNSIVCDTDTTAREAIAYLKEQRYSTETFLPLSVLDVQPINERLRSLKKPHGVKLLYDVIQCPNNTVKKAVQYACGNALVVEDADGARYLAYGEAGERHKAVALDGTLFNPSGLISGGGMDLKRSAKRWDDAAVKKLKSERTDILEKITTIRKARMKELDIEMKNSHLAGLRNKVKFMQRDKEMWANQSIPALADQLDVMQSDIDNITIRISEIKERIESRNKKIAKLEKDSAVVNDEVFSDFCDRIGVADIREYENRDMKFHQEMKTKMLEFDNELDRIKNEIAYMQADERKSKAGSEEEKLKSLEKAANAKKKEEAKLKKALEGLEEDLSDIQMKIKSKRLEVEEMEGELGELKKVANAAGRDVDKAEKAMTAHETTISRRRAERHRLLRDAKINQISIPLSSGSFADVDADDEEDDDGEGTSNQNVSQVTQEQLKREQKIKINFRGLPEDFKALTNTNDVRKRIERLVKEIAEAQEHLGKVQAPNLKAGDRLDSVKDSEEKVNAQFENARKKAKKVRTSFEKIKTDRYRRFQGCFEPVAQKIDEIYKQLSRDPSAQAFLGPDNTEEPYLEGIQYNCIAPGKRFRPMDNLSGGEKTVAALALLFAMHARNPSPFFVLDEIDAALDNTNIGKVASYIVDSARANMQLIVISLKEEFYNKADGLVGIHPIPANCTVSGVLTVDLTPFKTSGHDHSIMSTKWLKNFAGVQQSEVDIQNIPNALVELGIHITCKTIQVGTLLGSVVGPLAALVRKTCPKTGLIMGGARGALIGAFVGPVVTVATTRNKTEPEIIDRCYRLRHNEGQLWVDRSFVVAATLGFMAAGTAGLVAEAMSAYWFKNFAGLKQTDFEMLKVPNAGAEFCIHVTLRSIQTGALLGSVLGPLSVLAFRDGRAQAKSVRDAFVEGGRNGALIGAAIGPVLTYMALRDMSSAKLYDKCYRLRFDREQLWLDRSCVLSAAVGVLSNGTAGMVVGMDLALLFHSIGGMGLLEWAFLDRRSLEPMRIRPGNLLLMIQMGDTRPVAQADGRGFSKLEMEESGGESRPPVVSGRMDITLYITQYMGQVPLIVYIWKTIFDGLEQQFTRSKSRS</sequence>
<keyword evidence="9" id="KW-0131">Cell cycle</keyword>
<dbReference type="InterPro" id="IPR027417">
    <property type="entry name" value="P-loop_NTPase"/>
</dbReference>
<gene>
    <name evidence="12" type="primary">WBGene00098666</name>
</gene>
<dbReference type="FunFam" id="3.40.50.300:FF:000564">
    <property type="entry name" value="Structural maintenance of chromosomes 1A"/>
    <property type="match status" value="1"/>
</dbReference>
<dbReference type="InterPro" id="IPR010935">
    <property type="entry name" value="SMC_hinge"/>
</dbReference>
<comment type="similarity">
    <text evidence="3">Belongs to the SMC family. SMC1 subfamily.</text>
</comment>
<dbReference type="PANTHER" id="PTHR18937">
    <property type="entry name" value="STRUCTURAL MAINTENANCE OF CHROMOSOMES SMC FAMILY MEMBER"/>
    <property type="match status" value="1"/>
</dbReference>
<dbReference type="SUPFAM" id="SSF52540">
    <property type="entry name" value="P-loop containing nucleoside triphosphate hydrolases"/>
    <property type="match status" value="1"/>
</dbReference>
<keyword evidence="5" id="KW-0132">Cell division</keyword>
<feature type="coiled-coil region" evidence="10">
    <location>
        <begin position="809"/>
        <end position="911"/>
    </location>
</feature>
<dbReference type="CDD" id="cd03275">
    <property type="entry name" value="ABC_SMC1_euk"/>
    <property type="match status" value="1"/>
</dbReference>
<evidence type="ECO:0000313" key="13">
    <source>
        <dbReference type="Proteomes" id="UP000005239"/>
    </source>
</evidence>
<dbReference type="Pfam" id="PF08560">
    <property type="entry name" value="DUF1757"/>
    <property type="match status" value="2"/>
</dbReference>
<feature type="coiled-coil region" evidence="10">
    <location>
        <begin position="1006"/>
        <end position="1061"/>
    </location>
</feature>
<dbReference type="GO" id="GO:0005634">
    <property type="term" value="C:nucleus"/>
    <property type="evidence" value="ECO:0000318"/>
    <property type="project" value="GO_Central"/>
</dbReference>
<feature type="compositionally biased region" description="Basic and acidic residues" evidence="11">
    <location>
        <begin position="334"/>
        <end position="362"/>
    </location>
</feature>
<proteinExistence type="inferred from homology"/>
<reference evidence="12" key="2">
    <citation type="submission" date="2022-06" db="UniProtKB">
        <authorList>
            <consortium name="EnsemblMetazoa"/>
        </authorList>
    </citation>
    <scope>IDENTIFICATION</scope>
    <source>
        <strain evidence="12">PS312</strain>
    </source>
</reference>
<dbReference type="SUPFAM" id="SSF75553">
    <property type="entry name" value="Smc hinge domain"/>
    <property type="match status" value="1"/>
</dbReference>
<dbReference type="GO" id="GO:0016887">
    <property type="term" value="F:ATP hydrolysis activity"/>
    <property type="evidence" value="ECO:0007669"/>
    <property type="project" value="InterPro"/>
</dbReference>
<evidence type="ECO:0000256" key="4">
    <source>
        <dbReference type="ARBA" id="ARBA00022454"/>
    </source>
</evidence>